<protein>
    <recommendedName>
        <fullName evidence="3">F-box domain-containing protein</fullName>
    </recommendedName>
</protein>
<dbReference type="InterPro" id="IPR032675">
    <property type="entry name" value="LRR_dom_sf"/>
</dbReference>
<dbReference type="SUPFAM" id="SSF81383">
    <property type="entry name" value="F-box domain"/>
    <property type="match status" value="1"/>
</dbReference>
<dbReference type="AlphaFoldDB" id="A0A9P6Q2D5"/>
<dbReference type="Gene3D" id="3.80.10.10">
    <property type="entry name" value="Ribonuclease Inhibitor"/>
    <property type="match status" value="1"/>
</dbReference>
<dbReference type="OrthoDB" id="2335874at2759"/>
<accession>A0A9P6Q2D5</accession>
<dbReference type="SUPFAM" id="SSF52047">
    <property type="entry name" value="RNI-like"/>
    <property type="match status" value="1"/>
</dbReference>
<organism evidence="1 2">
    <name type="scientific">Mortierella polycephala</name>
    <dbReference type="NCBI Taxonomy" id="41804"/>
    <lineage>
        <taxon>Eukaryota</taxon>
        <taxon>Fungi</taxon>
        <taxon>Fungi incertae sedis</taxon>
        <taxon>Mucoromycota</taxon>
        <taxon>Mortierellomycotina</taxon>
        <taxon>Mortierellomycetes</taxon>
        <taxon>Mortierellales</taxon>
        <taxon>Mortierellaceae</taxon>
        <taxon>Mortierella</taxon>
    </lineage>
</organism>
<gene>
    <name evidence="1" type="ORF">BG011_003750</name>
</gene>
<keyword evidence="2" id="KW-1185">Reference proteome</keyword>
<evidence type="ECO:0008006" key="3">
    <source>
        <dbReference type="Google" id="ProtNLM"/>
    </source>
</evidence>
<comment type="caution">
    <text evidence="1">The sequence shown here is derived from an EMBL/GenBank/DDBJ whole genome shotgun (WGS) entry which is preliminary data.</text>
</comment>
<evidence type="ECO:0000313" key="2">
    <source>
        <dbReference type="Proteomes" id="UP000726737"/>
    </source>
</evidence>
<sequence length="250" mass="29348">MDQDRSPFDLPELMMIIGRFMDKKVLAACVLVSKAWYKTFAPFLWETIKLQERRRYRSKDAPLDGFRNTRNWIRSVHIDFHRPTKLYWNEMPILPNLKVLKTQTMYTSDQRHITSMLTQHPLITHMDLIFEASLGCIAFWDLIAKQIHLVELKLGDIYIQSENVDAFITICSRLRSLSLDEIVLDGMLDNAGLPVFPIRDLSLINMRRQENNLLLFSNKCPDLETFHCIIKRVILALILRFGRLWNLAEA</sequence>
<proteinExistence type="predicted"/>
<reference evidence="1" key="1">
    <citation type="journal article" date="2020" name="Fungal Divers.">
        <title>Resolving the Mortierellaceae phylogeny through synthesis of multi-gene phylogenetics and phylogenomics.</title>
        <authorList>
            <person name="Vandepol N."/>
            <person name="Liber J."/>
            <person name="Desiro A."/>
            <person name="Na H."/>
            <person name="Kennedy M."/>
            <person name="Barry K."/>
            <person name="Grigoriev I.V."/>
            <person name="Miller A.N."/>
            <person name="O'Donnell K."/>
            <person name="Stajich J.E."/>
            <person name="Bonito G."/>
        </authorList>
    </citation>
    <scope>NUCLEOTIDE SEQUENCE</scope>
    <source>
        <strain evidence="1">KOD948</strain>
    </source>
</reference>
<dbReference type="InterPro" id="IPR036047">
    <property type="entry name" value="F-box-like_dom_sf"/>
</dbReference>
<name>A0A9P6Q2D5_9FUNG</name>
<dbReference type="Proteomes" id="UP000726737">
    <property type="component" value="Unassembled WGS sequence"/>
</dbReference>
<dbReference type="EMBL" id="JAAAJA010000245">
    <property type="protein sequence ID" value="KAG0257821.1"/>
    <property type="molecule type" value="Genomic_DNA"/>
</dbReference>
<evidence type="ECO:0000313" key="1">
    <source>
        <dbReference type="EMBL" id="KAG0257821.1"/>
    </source>
</evidence>